<dbReference type="Pfam" id="PF07495">
    <property type="entry name" value="Y_Y_Y"/>
    <property type="match status" value="1"/>
</dbReference>
<dbReference type="InterPro" id="IPR011123">
    <property type="entry name" value="Y_Y_Y"/>
</dbReference>
<keyword evidence="1" id="KW-0472">Membrane</keyword>
<name>A0A2N3HX38_9BACT</name>
<organism evidence="4 5">
    <name type="scientific">Labilibaculum manganireducens</name>
    <dbReference type="NCBI Taxonomy" id="1940525"/>
    <lineage>
        <taxon>Bacteria</taxon>
        <taxon>Pseudomonadati</taxon>
        <taxon>Bacteroidota</taxon>
        <taxon>Bacteroidia</taxon>
        <taxon>Marinilabiliales</taxon>
        <taxon>Marinifilaceae</taxon>
        <taxon>Labilibaculum</taxon>
    </lineage>
</organism>
<sequence>MADGLPSNIVFDIFEDSRGLVWLATDAGLFEFIGEEIKFRKELSRLQGERINSICEDEKGNLWFSAQGVGLCKFDGKKLSIFQLDSVAEESGIACLVKNAASDHLILGSSEGVFVYKEQNSKLKHVGNLWKKPVFKIRQFQNKLVANSASQKENVEFEMESGKVREYHTEPNLPVVEIGYQNNSIELKNLLESGKPFTLNTKTKKKLVCDVIEAEGNETQDFYLLRYFEKEIQKQKLIRLCGDLLSDLSAEKMLDEYVIHSIFLRKGYDDLWIGTHNHGLIQLQNSKFTYLDSDLLGFKNTLLQDLICDCRGNIIVASKNEISILKNSQVQHRLLVKDFCSLASREFKCPKDFSIYKLGTDKHELVWISTNRGFYTFSTNSCQLKYIGITPAENFVFTEDDDLLCFWQNQFKFYSKSGWDSQKPILKFPKSAGIGVSKMVAKNSSIWISTRQKGIIQFKNNEFRIFNRKNSNIHNVLNDILVLPDSTIIAGGNNGLIYKMKSKSNSLVVIDSITDLDGLVGTSIQGIQYLKDGSLWCGTNLGVHRFEYNSWLKNSNLKFKFWNSKDGYLDQTGEQSVIDKNQDIWLKTKNKLLKIETNTGKRKHFEDKISLTSIRIHGEDWMPDSSQADEWTNSPISPIELNYDENDLAFTFGIDFCQNISNVRFRYLLDGFDEKWSNWSPSSDAVFSHLPSGNYTLKVEGKHLSEGVIIPFSFDIIVKTPWWKMWWFIILLSLIFGGLVYVAMWGYTYFIRKREKTRIKQLNRVIGLKMKSLQNQLDPHFIFNSLNSIQSYILEEQKESALEYLSDFSNVLRKKIESANKDFISLSDEIDYLQLYLKLEQMRFSNKFSYKISVNTAINPFKSKLPPMLIQPFLENAIRYGFAASETKGNLDVNFEIEQDGYLKCIIKDNGVGRKKAKDLHEDSNIKVHHKTMIITQDRIKLLNKVLNNGRVYEYFIEDLTDEKGFPSGTKVVIGFPKQ</sequence>
<dbReference type="InterPro" id="IPR036890">
    <property type="entry name" value="HATPase_C_sf"/>
</dbReference>
<dbReference type="SUPFAM" id="SSF55874">
    <property type="entry name" value="ATPase domain of HSP90 chaperone/DNA topoisomerase II/histidine kinase"/>
    <property type="match status" value="1"/>
</dbReference>
<evidence type="ECO:0000256" key="1">
    <source>
        <dbReference type="SAM" id="Phobius"/>
    </source>
</evidence>
<dbReference type="Proteomes" id="UP000233618">
    <property type="component" value="Unassembled WGS sequence"/>
</dbReference>
<keyword evidence="5" id="KW-1185">Reference proteome</keyword>
<feature type="domain" description="Two component regulator three Y" evidence="3">
    <location>
        <begin position="661"/>
        <end position="704"/>
    </location>
</feature>
<reference evidence="4 5" key="1">
    <citation type="journal article" date="2017" name="Front. Microbiol.">
        <title>Labilibaculum manganireducens gen. nov., sp. nov. and Labilibaculum filiforme sp. nov., Novel Bacteroidetes Isolated from Subsurface Sediments of the Baltic Sea.</title>
        <authorList>
            <person name="Vandieken V."/>
            <person name="Marshall I.P."/>
            <person name="Niemann H."/>
            <person name="Engelen B."/>
            <person name="Cypionka H."/>
        </authorList>
    </citation>
    <scope>NUCLEOTIDE SEQUENCE [LARGE SCALE GENOMIC DNA]</scope>
    <source>
        <strain evidence="4 5">59.10-2M</strain>
    </source>
</reference>
<dbReference type="PANTHER" id="PTHR34220">
    <property type="entry name" value="SENSOR HISTIDINE KINASE YPDA"/>
    <property type="match status" value="1"/>
</dbReference>
<dbReference type="InterPro" id="IPR015943">
    <property type="entry name" value="WD40/YVTN_repeat-like_dom_sf"/>
</dbReference>
<dbReference type="InterPro" id="IPR050640">
    <property type="entry name" value="Bact_2-comp_sensor_kinase"/>
</dbReference>
<dbReference type="EMBL" id="MVDE01000034">
    <property type="protein sequence ID" value="PKQ62640.1"/>
    <property type="molecule type" value="Genomic_DNA"/>
</dbReference>
<gene>
    <name evidence="4" type="ORF">BZG01_17270</name>
</gene>
<feature type="transmembrane region" description="Helical" evidence="1">
    <location>
        <begin position="725"/>
        <end position="750"/>
    </location>
</feature>
<accession>A0A2N3HX38</accession>
<dbReference type="RefSeq" id="WP_180327374.1">
    <property type="nucleotide sequence ID" value="NZ_MVDE01000034.1"/>
</dbReference>
<feature type="domain" description="Signal transduction histidine kinase internal region" evidence="2">
    <location>
        <begin position="769"/>
        <end position="848"/>
    </location>
</feature>
<dbReference type="InterPro" id="IPR011110">
    <property type="entry name" value="Reg_prop"/>
</dbReference>
<evidence type="ECO:0008006" key="6">
    <source>
        <dbReference type="Google" id="ProtNLM"/>
    </source>
</evidence>
<dbReference type="Gene3D" id="2.60.40.10">
    <property type="entry name" value="Immunoglobulins"/>
    <property type="match status" value="1"/>
</dbReference>
<dbReference type="AlphaFoldDB" id="A0A2N3HX38"/>
<comment type="caution">
    <text evidence="4">The sequence shown here is derived from an EMBL/GenBank/DDBJ whole genome shotgun (WGS) entry which is preliminary data.</text>
</comment>
<dbReference type="SUPFAM" id="SSF63829">
    <property type="entry name" value="Calcium-dependent phosphotriesterase"/>
    <property type="match status" value="1"/>
</dbReference>
<evidence type="ECO:0000259" key="3">
    <source>
        <dbReference type="Pfam" id="PF07495"/>
    </source>
</evidence>
<dbReference type="InterPro" id="IPR010559">
    <property type="entry name" value="Sig_transdc_His_kin_internal"/>
</dbReference>
<evidence type="ECO:0000259" key="2">
    <source>
        <dbReference type="Pfam" id="PF06580"/>
    </source>
</evidence>
<proteinExistence type="predicted"/>
<dbReference type="Gene3D" id="3.30.565.10">
    <property type="entry name" value="Histidine kinase-like ATPase, C-terminal domain"/>
    <property type="match status" value="1"/>
</dbReference>
<dbReference type="GO" id="GO:0016020">
    <property type="term" value="C:membrane"/>
    <property type="evidence" value="ECO:0007669"/>
    <property type="project" value="InterPro"/>
</dbReference>
<keyword evidence="1" id="KW-1133">Transmembrane helix</keyword>
<keyword evidence="1" id="KW-0812">Transmembrane</keyword>
<dbReference type="Gene3D" id="2.130.10.10">
    <property type="entry name" value="YVTN repeat-like/Quinoprotein amine dehydrogenase"/>
    <property type="match status" value="3"/>
</dbReference>
<dbReference type="InterPro" id="IPR013783">
    <property type="entry name" value="Ig-like_fold"/>
</dbReference>
<dbReference type="PANTHER" id="PTHR34220:SF7">
    <property type="entry name" value="SENSOR HISTIDINE KINASE YPDA"/>
    <property type="match status" value="1"/>
</dbReference>
<evidence type="ECO:0000313" key="5">
    <source>
        <dbReference type="Proteomes" id="UP000233618"/>
    </source>
</evidence>
<evidence type="ECO:0000313" key="4">
    <source>
        <dbReference type="EMBL" id="PKQ62640.1"/>
    </source>
</evidence>
<protein>
    <recommendedName>
        <fullName evidence="6">Signal transduction histidine kinase internal region domain-containing protein</fullName>
    </recommendedName>
</protein>
<dbReference type="Pfam" id="PF06580">
    <property type="entry name" value="His_kinase"/>
    <property type="match status" value="1"/>
</dbReference>
<dbReference type="GO" id="GO:0000155">
    <property type="term" value="F:phosphorelay sensor kinase activity"/>
    <property type="evidence" value="ECO:0007669"/>
    <property type="project" value="InterPro"/>
</dbReference>
<dbReference type="Pfam" id="PF07494">
    <property type="entry name" value="Reg_prop"/>
    <property type="match status" value="2"/>
</dbReference>